<feature type="signal peptide" evidence="1">
    <location>
        <begin position="1"/>
        <end position="18"/>
    </location>
</feature>
<feature type="chain" id="PRO_5013619769" evidence="1">
    <location>
        <begin position="19"/>
        <end position="169"/>
    </location>
</feature>
<evidence type="ECO:0000313" key="3">
    <source>
        <dbReference type="Proteomes" id="UP000229730"/>
    </source>
</evidence>
<dbReference type="InterPro" id="IPR046525">
    <property type="entry name" value="DUF6702"/>
</dbReference>
<protein>
    <submittedName>
        <fullName evidence="2">Uncharacterized protein</fullName>
    </submittedName>
</protein>
<keyword evidence="3" id="KW-1185">Reference proteome</keyword>
<accession>A0A2G4YTV0</accession>
<dbReference type="EMBL" id="PDEM01000009">
    <property type="protein sequence ID" value="PHZ85762.1"/>
    <property type="molecule type" value="Genomic_DNA"/>
</dbReference>
<proteinExistence type="predicted"/>
<evidence type="ECO:0000256" key="1">
    <source>
        <dbReference type="SAM" id="SignalP"/>
    </source>
</evidence>
<gene>
    <name evidence="2" type="ORF">CRD36_03515</name>
</gene>
<keyword evidence="1" id="KW-0732">Signal</keyword>
<dbReference type="OrthoDB" id="5741133at2"/>
<name>A0A2G4YTV0_9PROT</name>
<dbReference type="RefSeq" id="WP_099471347.1">
    <property type="nucleotide sequence ID" value="NZ_CP041025.1"/>
</dbReference>
<comment type="caution">
    <text evidence="2">The sequence shown here is derived from an EMBL/GenBank/DDBJ whole genome shotgun (WGS) entry which is preliminary data.</text>
</comment>
<dbReference type="Proteomes" id="UP000229730">
    <property type="component" value="Unassembled WGS sequence"/>
</dbReference>
<dbReference type="AlphaFoldDB" id="A0A2G4YTV0"/>
<dbReference type="Pfam" id="PF20420">
    <property type="entry name" value="DUF6702"/>
    <property type="match status" value="1"/>
</dbReference>
<reference evidence="2 3" key="1">
    <citation type="submission" date="2017-10" db="EMBL/GenBank/DDBJ databases">
        <title>Frigbacter circumglobatus gen. nov. sp. nov., isolated from sediment cultured in situ.</title>
        <authorList>
            <person name="Zhao Z."/>
        </authorList>
    </citation>
    <scope>NUCLEOTIDE SEQUENCE [LARGE SCALE GENOMIC DNA]</scope>
    <source>
        <strain evidence="2 3">ZYL</strain>
    </source>
</reference>
<dbReference type="InParanoid" id="A0A2G4YTV0"/>
<organism evidence="2 3">
    <name type="scientific">Paremcibacter congregatus</name>
    <dbReference type="NCBI Taxonomy" id="2043170"/>
    <lineage>
        <taxon>Bacteria</taxon>
        <taxon>Pseudomonadati</taxon>
        <taxon>Pseudomonadota</taxon>
        <taxon>Alphaproteobacteria</taxon>
        <taxon>Emcibacterales</taxon>
        <taxon>Emcibacteraceae</taxon>
        <taxon>Paremcibacter</taxon>
    </lineage>
</organism>
<evidence type="ECO:0000313" key="2">
    <source>
        <dbReference type="EMBL" id="PHZ85762.1"/>
    </source>
</evidence>
<sequence length="169" mass="19315">MRVLKPALLSLMILVCVAQVGHAHRFYAAFTQIDLREKKQTVEIVHRLFTHDVEDMLQVTVGNPAGLGEKELEALLRDFVEGAFALYDGEGQRLPLSWIGMEYATDNVLIYQEAPLPADPSQFTVINRLFMKQFEEQKNTVNVEMNGDIRTRIFTKGRERQKVSFTEGE</sequence>